<name>A0ABP9RMJ2_9GAMM</name>
<comment type="caution">
    <text evidence="2">The sequence shown here is derived from an EMBL/GenBank/DDBJ whole genome shotgun (WGS) entry which is preliminary data.</text>
</comment>
<protein>
    <submittedName>
        <fullName evidence="2">DUF6314 family protein</fullName>
    </submittedName>
</protein>
<gene>
    <name evidence="2" type="ORF">GCM10023342_32150</name>
</gene>
<accession>A0ABP9RMJ2</accession>
<evidence type="ECO:0000259" key="1">
    <source>
        <dbReference type="Pfam" id="PF19834"/>
    </source>
</evidence>
<organism evidence="2 3">
    <name type="scientific">Modicisalibacter zincidurans</name>
    <dbReference type="NCBI Taxonomy" id="1178777"/>
    <lineage>
        <taxon>Bacteria</taxon>
        <taxon>Pseudomonadati</taxon>
        <taxon>Pseudomonadota</taxon>
        <taxon>Gammaproteobacteria</taxon>
        <taxon>Oceanospirillales</taxon>
        <taxon>Halomonadaceae</taxon>
        <taxon>Modicisalibacter</taxon>
    </lineage>
</organism>
<evidence type="ECO:0000313" key="2">
    <source>
        <dbReference type="EMBL" id="GAA5179743.1"/>
    </source>
</evidence>
<proteinExistence type="predicted"/>
<dbReference type="InterPro" id="IPR045632">
    <property type="entry name" value="DUF6314"/>
</dbReference>
<dbReference type="EMBL" id="BAABKI010000053">
    <property type="protein sequence ID" value="GAA5179743.1"/>
    <property type="molecule type" value="Genomic_DNA"/>
</dbReference>
<reference evidence="3" key="1">
    <citation type="journal article" date="2019" name="Int. J. Syst. Evol. Microbiol.">
        <title>The Global Catalogue of Microorganisms (GCM) 10K type strain sequencing project: providing services to taxonomists for standard genome sequencing and annotation.</title>
        <authorList>
            <consortium name="The Broad Institute Genomics Platform"/>
            <consortium name="The Broad Institute Genome Sequencing Center for Infectious Disease"/>
            <person name="Wu L."/>
            <person name="Ma J."/>
        </authorList>
    </citation>
    <scope>NUCLEOTIDE SEQUENCE [LARGE SCALE GENOMIC DNA]</scope>
    <source>
        <strain evidence="3">JCM 18472</strain>
    </source>
</reference>
<dbReference type="Proteomes" id="UP001500074">
    <property type="component" value="Unassembled WGS sequence"/>
</dbReference>
<evidence type="ECO:0000313" key="3">
    <source>
        <dbReference type="Proteomes" id="UP001500074"/>
    </source>
</evidence>
<keyword evidence="3" id="KW-1185">Reference proteome</keyword>
<dbReference type="Pfam" id="PF19834">
    <property type="entry name" value="DUF6314"/>
    <property type="match status" value="1"/>
</dbReference>
<feature type="domain" description="DUF6314" evidence="1">
    <location>
        <begin position="6"/>
        <end position="131"/>
    </location>
</feature>
<sequence>MAGSRSGWAGRGNGTVKVETHADTSLTFTEWGRFRLEGATESIAFRNVFRWTPRADAIALSHERRGVEAAVQLFELIPTGPRDAADWVAREAHQCAADRYRVRLTPAEAGFDLAWSIEGPRKSERLYYRYR</sequence>
<dbReference type="RefSeq" id="WP_150113074.1">
    <property type="nucleotide sequence ID" value="NZ_BAABKI010000053.1"/>
</dbReference>